<proteinExistence type="predicted"/>
<dbReference type="InParanoid" id="A0A804RHG5"/>
<reference evidence="3" key="1">
    <citation type="journal article" date="2009" name="Science">
        <title>The B73 maize genome: complexity, diversity, and dynamics.</title>
        <authorList>
            <person name="Schnable P.S."/>
            <person name="Ware D."/>
            <person name="Fulton R.S."/>
            <person name="Stein J.C."/>
            <person name="Wei F."/>
            <person name="Pasternak S."/>
            <person name="Liang C."/>
            <person name="Zhang J."/>
            <person name="Fulton L."/>
            <person name="Graves T.A."/>
            <person name="Minx P."/>
            <person name="Reily A.D."/>
            <person name="Courtney L."/>
            <person name="Kruchowski S.S."/>
            <person name="Tomlinson C."/>
            <person name="Strong C."/>
            <person name="Delehaunty K."/>
            <person name="Fronick C."/>
            <person name="Courtney B."/>
            <person name="Rock S.M."/>
            <person name="Belter E."/>
            <person name="Du F."/>
            <person name="Kim K."/>
            <person name="Abbott R.M."/>
            <person name="Cotton M."/>
            <person name="Levy A."/>
            <person name="Marchetto P."/>
            <person name="Ochoa K."/>
            <person name="Jackson S.M."/>
            <person name="Gillam B."/>
            <person name="Chen W."/>
            <person name="Yan L."/>
            <person name="Higginbotham J."/>
            <person name="Cardenas M."/>
            <person name="Waligorski J."/>
            <person name="Applebaum E."/>
            <person name="Phelps L."/>
            <person name="Falcone J."/>
            <person name="Kanchi K."/>
            <person name="Thane T."/>
            <person name="Scimone A."/>
            <person name="Thane N."/>
            <person name="Henke J."/>
            <person name="Wang T."/>
            <person name="Ruppert J."/>
            <person name="Shah N."/>
            <person name="Rotter K."/>
            <person name="Hodges J."/>
            <person name="Ingenthron E."/>
            <person name="Cordes M."/>
            <person name="Kohlberg S."/>
            <person name="Sgro J."/>
            <person name="Delgado B."/>
            <person name="Mead K."/>
            <person name="Chinwalla A."/>
            <person name="Leonard S."/>
            <person name="Crouse K."/>
            <person name="Collura K."/>
            <person name="Kudrna D."/>
            <person name="Currie J."/>
            <person name="He R."/>
            <person name="Angelova A."/>
            <person name="Rajasekar S."/>
            <person name="Mueller T."/>
            <person name="Lomeli R."/>
            <person name="Scara G."/>
            <person name="Ko A."/>
            <person name="Delaney K."/>
            <person name="Wissotski M."/>
            <person name="Lopez G."/>
            <person name="Campos D."/>
            <person name="Braidotti M."/>
            <person name="Ashley E."/>
            <person name="Golser W."/>
            <person name="Kim H."/>
            <person name="Lee S."/>
            <person name="Lin J."/>
            <person name="Dujmic Z."/>
            <person name="Kim W."/>
            <person name="Talag J."/>
            <person name="Zuccolo A."/>
            <person name="Fan C."/>
            <person name="Sebastian A."/>
            <person name="Kramer M."/>
            <person name="Spiegel L."/>
            <person name="Nascimento L."/>
            <person name="Zutavern T."/>
            <person name="Miller B."/>
            <person name="Ambroise C."/>
            <person name="Muller S."/>
            <person name="Spooner W."/>
            <person name="Narechania A."/>
            <person name="Ren L."/>
            <person name="Wei S."/>
            <person name="Kumari S."/>
            <person name="Faga B."/>
            <person name="Levy M.J."/>
            <person name="McMahan L."/>
            <person name="Van Buren P."/>
            <person name="Vaughn M.W."/>
            <person name="Ying K."/>
            <person name="Yeh C.-T."/>
            <person name="Emrich S.J."/>
            <person name="Jia Y."/>
            <person name="Kalyanaraman A."/>
            <person name="Hsia A.-P."/>
            <person name="Barbazuk W.B."/>
            <person name="Baucom R.S."/>
            <person name="Brutnell T.P."/>
            <person name="Carpita N.C."/>
            <person name="Chaparro C."/>
            <person name="Chia J.-M."/>
            <person name="Deragon J.-M."/>
            <person name="Estill J.C."/>
            <person name="Fu Y."/>
            <person name="Jeddeloh J.A."/>
            <person name="Han Y."/>
            <person name="Lee H."/>
            <person name="Li P."/>
            <person name="Lisch D.R."/>
            <person name="Liu S."/>
            <person name="Liu Z."/>
            <person name="Nagel D.H."/>
            <person name="McCann M.C."/>
            <person name="SanMiguel P."/>
            <person name="Myers A.M."/>
            <person name="Nettleton D."/>
            <person name="Nguyen J."/>
            <person name="Penning B.W."/>
            <person name="Ponnala L."/>
            <person name="Schneider K.L."/>
            <person name="Schwartz D.C."/>
            <person name="Sharma A."/>
            <person name="Soderlund C."/>
            <person name="Springer N.M."/>
            <person name="Sun Q."/>
            <person name="Wang H."/>
            <person name="Waterman M."/>
            <person name="Westerman R."/>
            <person name="Wolfgruber T.K."/>
            <person name="Yang L."/>
            <person name="Yu Y."/>
            <person name="Zhang L."/>
            <person name="Zhou S."/>
            <person name="Zhu Q."/>
            <person name="Bennetzen J.L."/>
            <person name="Dawe R.K."/>
            <person name="Jiang J."/>
            <person name="Jiang N."/>
            <person name="Presting G.G."/>
            <person name="Wessler S.R."/>
            <person name="Aluru S."/>
            <person name="Martienssen R.A."/>
            <person name="Clifton S.W."/>
            <person name="McCombie W.R."/>
            <person name="Wing R.A."/>
            <person name="Wilson R.K."/>
        </authorList>
    </citation>
    <scope>NUCLEOTIDE SEQUENCE [LARGE SCALE GENOMIC DNA]</scope>
    <source>
        <strain evidence="3">cv. B73</strain>
    </source>
</reference>
<protein>
    <submittedName>
        <fullName evidence="2">Uncharacterized protein</fullName>
    </submittedName>
</protein>
<reference evidence="2" key="2">
    <citation type="submission" date="2019-07" db="EMBL/GenBank/DDBJ databases">
        <authorList>
            <person name="Seetharam A."/>
            <person name="Woodhouse M."/>
            <person name="Cannon E."/>
        </authorList>
    </citation>
    <scope>NUCLEOTIDE SEQUENCE [LARGE SCALE GENOMIC DNA]</scope>
    <source>
        <strain evidence="2">cv. B73</strain>
    </source>
</reference>
<reference evidence="2" key="3">
    <citation type="submission" date="2021-05" db="UniProtKB">
        <authorList>
            <consortium name="EnsemblPlants"/>
        </authorList>
    </citation>
    <scope>IDENTIFICATION</scope>
    <source>
        <strain evidence="2">cv. B73</strain>
    </source>
</reference>
<dbReference type="AlphaFoldDB" id="A0A804RHG5"/>
<feature type="compositionally biased region" description="Acidic residues" evidence="1">
    <location>
        <begin position="70"/>
        <end position="81"/>
    </location>
</feature>
<feature type="compositionally biased region" description="Polar residues" evidence="1">
    <location>
        <begin position="15"/>
        <end position="31"/>
    </location>
</feature>
<dbReference type="Gramene" id="Zm00001eb429460_T001">
    <property type="protein sequence ID" value="Zm00001eb429460_P001"/>
    <property type="gene ID" value="Zm00001eb429460"/>
</dbReference>
<evidence type="ECO:0000256" key="1">
    <source>
        <dbReference type="SAM" id="MobiDB-lite"/>
    </source>
</evidence>
<feature type="compositionally biased region" description="Basic residues" evidence="1">
    <location>
        <begin position="1"/>
        <end position="14"/>
    </location>
</feature>
<name>A0A804RHG5_MAIZE</name>
<organism evidence="2 3">
    <name type="scientific">Zea mays</name>
    <name type="common">Maize</name>
    <dbReference type="NCBI Taxonomy" id="4577"/>
    <lineage>
        <taxon>Eukaryota</taxon>
        <taxon>Viridiplantae</taxon>
        <taxon>Streptophyta</taxon>
        <taxon>Embryophyta</taxon>
        <taxon>Tracheophyta</taxon>
        <taxon>Spermatophyta</taxon>
        <taxon>Magnoliopsida</taxon>
        <taxon>Liliopsida</taxon>
        <taxon>Poales</taxon>
        <taxon>Poaceae</taxon>
        <taxon>PACMAD clade</taxon>
        <taxon>Panicoideae</taxon>
        <taxon>Andropogonodae</taxon>
        <taxon>Andropogoneae</taxon>
        <taxon>Tripsacinae</taxon>
        <taxon>Zea</taxon>
    </lineage>
</organism>
<evidence type="ECO:0000313" key="2">
    <source>
        <dbReference type="EnsemblPlants" id="Zm00001eb429460_P001"/>
    </source>
</evidence>
<dbReference type="EnsemblPlants" id="Zm00001eb429460_T001">
    <property type="protein sequence ID" value="Zm00001eb429460_P001"/>
    <property type="gene ID" value="Zm00001eb429460"/>
</dbReference>
<feature type="compositionally biased region" description="Polar residues" evidence="1">
    <location>
        <begin position="56"/>
        <end position="66"/>
    </location>
</feature>
<accession>A0A804RHG5</accession>
<dbReference type="Proteomes" id="UP000007305">
    <property type="component" value="Chromosome 10"/>
</dbReference>
<sequence length="98" mass="11016">MHFHHRKFQWKKQKLSSVTETEAAPSTNDETPPSVEDKNETSQVQDAAEKPEPEETNTAADKTQTPVVEEASEAVEEEEAEKPEIKSLSLSSYRLGIF</sequence>
<feature type="region of interest" description="Disordered" evidence="1">
    <location>
        <begin position="1"/>
        <end position="90"/>
    </location>
</feature>
<evidence type="ECO:0000313" key="3">
    <source>
        <dbReference type="Proteomes" id="UP000007305"/>
    </source>
</evidence>
<keyword evidence="3" id="KW-1185">Reference proteome</keyword>